<dbReference type="GO" id="GO:0006313">
    <property type="term" value="P:DNA transposition"/>
    <property type="evidence" value="ECO:0007669"/>
    <property type="project" value="InterPro"/>
</dbReference>
<dbReference type="PANTHER" id="PTHR37023">
    <property type="entry name" value="TRANSPOSASE"/>
    <property type="match status" value="1"/>
</dbReference>
<dbReference type="GO" id="GO:0003677">
    <property type="term" value="F:DNA binding"/>
    <property type="evidence" value="ECO:0007669"/>
    <property type="project" value="InterPro"/>
</dbReference>
<name>A0A1I5JCZ9_9FIRM</name>
<dbReference type="STRING" id="1527.SAMN04489757_1811"/>
<keyword evidence="4" id="KW-1185">Reference proteome</keyword>
<evidence type="ECO:0000259" key="1">
    <source>
        <dbReference type="Pfam" id="PF04986"/>
    </source>
</evidence>
<feature type="domain" description="Transposase zinc-binding" evidence="2">
    <location>
        <begin position="7"/>
        <end position="96"/>
    </location>
</feature>
<dbReference type="InterPro" id="IPR026889">
    <property type="entry name" value="Zn_Tnp"/>
</dbReference>
<accession>A0A1I5JCZ9</accession>
<evidence type="ECO:0000259" key="2">
    <source>
        <dbReference type="Pfam" id="PF14319"/>
    </source>
</evidence>
<protein>
    <submittedName>
        <fullName evidence="3">Transposase zinc-binding domain-containing protein</fullName>
    </submittedName>
</protein>
<dbReference type="RefSeq" id="WP_091689448.1">
    <property type="nucleotide sequence ID" value="NZ_BAABFM010000037.1"/>
</dbReference>
<dbReference type="GO" id="GO:0004803">
    <property type="term" value="F:transposase activity"/>
    <property type="evidence" value="ECO:0007669"/>
    <property type="project" value="InterPro"/>
</dbReference>
<dbReference type="Pfam" id="PF14319">
    <property type="entry name" value="Zn_Tnp_IS91"/>
    <property type="match status" value="1"/>
</dbReference>
<sequence>MNILQKIFNDNYEIIKYSLHPRHVVMENIEKMINCGDPSFGGAMYGCSHCGELKFVPFRCHSKFCPTCGNKYSNDRSTMMSFKLIRCTHRHCVFTIDEELRHFFLDDRSLLDCLFHAVRSVVLELFHKMNKSKNFVPGFVCVLHTFGRPLEWNPHIHCLLTEGGFSDDGFWRVIKHFNYTYFRKAFQTALLNEMELHIGPSFKKTKAAIYKKDKNGFYVYAKPNLCDPSTVVKYISRYLGRPVIATSRIDSYNGETVTFHYNKHEDNSYVQKTIPVLDFIKLLIQHIPEKHFKMTRYYGLYARHRESDKKLTKAVPEFKHKIILDFNKWRNLFLLSFGYDPLNCPKCNHTMEFLELYHNHKRVSLVELYERAMAKLHCRSSGKAT</sequence>
<feature type="domain" description="Transposase IS801/IS1294" evidence="1">
    <location>
        <begin position="138"/>
        <end position="306"/>
    </location>
</feature>
<dbReference type="Pfam" id="PF04986">
    <property type="entry name" value="Y2_Tnp"/>
    <property type="match status" value="1"/>
</dbReference>
<dbReference type="PANTHER" id="PTHR37023:SF1">
    <property type="entry name" value="ISSOD25 TRANSPOSASE TNPA_ISSOD25"/>
    <property type="match status" value="1"/>
</dbReference>
<evidence type="ECO:0000313" key="3">
    <source>
        <dbReference type="EMBL" id="SFO70226.1"/>
    </source>
</evidence>
<dbReference type="Proteomes" id="UP000198806">
    <property type="component" value="Unassembled WGS sequence"/>
</dbReference>
<dbReference type="InterPro" id="IPR007069">
    <property type="entry name" value="Transposase_32"/>
</dbReference>
<evidence type="ECO:0000313" key="4">
    <source>
        <dbReference type="Proteomes" id="UP000198806"/>
    </source>
</evidence>
<organism evidence="3 4">
    <name type="scientific">Anaerocolumna aminovalerica</name>
    <dbReference type="NCBI Taxonomy" id="1527"/>
    <lineage>
        <taxon>Bacteria</taxon>
        <taxon>Bacillati</taxon>
        <taxon>Bacillota</taxon>
        <taxon>Clostridia</taxon>
        <taxon>Lachnospirales</taxon>
        <taxon>Lachnospiraceae</taxon>
        <taxon>Anaerocolumna</taxon>
    </lineage>
</organism>
<dbReference type="OrthoDB" id="9791273at2"/>
<reference evidence="3 4" key="1">
    <citation type="submission" date="2016-10" db="EMBL/GenBank/DDBJ databases">
        <authorList>
            <person name="de Groot N.N."/>
        </authorList>
    </citation>
    <scope>NUCLEOTIDE SEQUENCE [LARGE SCALE GENOMIC DNA]</scope>
    <source>
        <strain evidence="3 4">DSM 1283</strain>
    </source>
</reference>
<gene>
    <name evidence="3" type="ORF">SAMN04489757_1811</name>
</gene>
<proteinExistence type="predicted"/>
<dbReference type="EMBL" id="FOWD01000081">
    <property type="protein sequence ID" value="SFO70226.1"/>
    <property type="molecule type" value="Genomic_DNA"/>
</dbReference>
<dbReference type="AlphaFoldDB" id="A0A1I5JCZ9"/>